<dbReference type="PROSITE" id="PS50977">
    <property type="entry name" value="HTH_TETR_2"/>
    <property type="match status" value="1"/>
</dbReference>
<dbReference type="RefSeq" id="WP_132022349.1">
    <property type="nucleotide sequence ID" value="NZ_CP016605.1"/>
</dbReference>
<evidence type="ECO:0000256" key="4">
    <source>
        <dbReference type="PROSITE-ProRule" id="PRU00335"/>
    </source>
</evidence>
<dbReference type="EMBL" id="SLXI01000002">
    <property type="protein sequence ID" value="TCP13143.1"/>
    <property type="molecule type" value="Genomic_DNA"/>
</dbReference>
<dbReference type="InterPro" id="IPR009057">
    <property type="entry name" value="Homeodomain-like_sf"/>
</dbReference>
<dbReference type="Gene3D" id="1.10.357.10">
    <property type="entry name" value="Tetracycline Repressor, domain 2"/>
    <property type="match status" value="1"/>
</dbReference>
<dbReference type="InterPro" id="IPR011075">
    <property type="entry name" value="TetR_C"/>
</dbReference>
<sequence>MINSSSKYSDTKSAILENGYQLIAQQGFVGVGLKMILDSAGIPKGSFYHYFESKEAFGEELIRYYFSRYQARLESLSQQDITAQQRICEYFKSWYETQQFDSSCNKCLLVKLSGEIADISEKMRQALAEGYQLLLTWLSKQIEIGWQEGSIRKQKISSESLANRWYYAWVGASLMAKINHSNLPLLEVWQMTLNELSVPESYHS</sequence>
<dbReference type="SUPFAM" id="SSF46689">
    <property type="entry name" value="Homeodomain-like"/>
    <property type="match status" value="1"/>
</dbReference>
<keyword evidence="7" id="KW-1185">Reference proteome</keyword>
<dbReference type="AlphaFoldDB" id="A0A4R2N0W7"/>
<organism evidence="6 7">
    <name type="scientific">Bisgaardia hudsonensis</name>
    <dbReference type="NCBI Taxonomy" id="109472"/>
    <lineage>
        <taxon>Bacteria</taxon>
        <taxon>Pseudomonadati</taxon>
        <taxon>Pseudomonadota</taxon>
        <taxon>Gammaproteobacteria</taxon>
        <taxon>Pasteurellales</taxon>
        <taxon>Pasteurellaceae</taxon>
        <taxon>Bisgaardia</taxon>
    </lineage>
</organism>
<dbReference type="Pfam" id="PF16925">
    <property type="entry name" value="TetR_C_13"/>
    <property type="match status" value="1"/>
</dbReference>
<evidence type="ECO:0000259" key="5">
    <source>
        <dbReference type="PROSITE" id="PS50977"/>
    </source>
</evidence>
<reference evidence="6 7" key="1">
    <citation type="submission" date="2019-03" db="EMBL/GenBank/DDBJ databases">
        <title>Genomic Encyclopedia of Type Strains, Phase IV (KMG-IV): sequencing the most valuable type-strain genomes for metagenomic binning, comparative biology and taxonomic classification.</title>
        <authorList>
            <person name="Goeker M."/>
        </authorList>
    </citation>
    <scope>NUCLEOTIDE SEQUENCE [LARGE SCALE GENOMIC DNA]</scope>
    <source>
        <strain evidence="6 7">DSM 28231</strain>
    </source>
</reference>
<comment type="caution">
    <text evidence="6">The sequence shown here is derived from an EMBL/GenBank/DDBJ whole genome shotgun (WGS) entry which is preliminary data.</text>
</comment>
<dbReference type="PANTHER" id="PTHR47506">
    <property type="entry name" value="TRANSCRIPTIONAL REGULATORY PROTEIN"/>
    <property type="match status" value="1"/>
</dbReference>
<keyword evidence="3" id="KW-0804">Transcription</keyword>
<name>A0A4R2N0W7_9PAST</name>
<evidence type="ECO:0000256" key="3">
    <source>
        <dbReference type="ARBA" id="ARBA00023163"/>
    </source>
</evidence>
<dbReference type="Proteomes" id="UP000294841">
    <property type="component" value="Unassembled WGS sequence"/>
</dbReference>
<proteinExistence type="predicted"/>
<dbReference type="PRINTS" id="PR00455">
    <property type="entry name" value="HTHTETR"/>
</dbReference>
<protein>
    <submittedName>
        <fullName evidence="6">TetR family transcriptional regulator</fullName>
    </submittedName>
</protein>
<accession>A0A4R2N0W7</accession>
<dbReference type="PANTHER" id="PTHR47506:SF6">
    <property type="entry name" value="HTH-TYPE TRANSCRIPTIONAL REPRESSOR NEMR"/>
    <property type="match status" value="1"/>
</dbReference>
<evidence type="ECO:0000256" key="2">
    <source>
        <dbReference type="ARBA" id="ARBA00023125"/>
    </source>
</evidence>
<keyword evidence="2 4" id="KW-0238">DNA-binding</keyword>
<dbReference type="InterPro" id="IPR001647">
    <property type="entry name" value="HTH_TetR"/>
</dbReference>
<dbReference type="OrthoDB" id="4541465at2"/>
<feature type="DNA-binding region" description="H-T-H motif" evidence="4">
    <location>
        <begin position="32"/>
        <end position="51"/>
    </location>
</feature>
<gene>
    <name evidence="6" type="ORF">EV697_10214</name>
</gene>
<dbReference type="GO" id="GO:0003677">
    <property type="term" value="F:DNA binding"/>
    <property type="evidence" value="ECO:0007669"/>
    <property type="project" value="UniProtKB-UniRule"/>
</dbReference>
<evidence type="ECO:0000313" key="7">
    <source>
        <dbReference type="Proteomes" id="UP000294841"/>
    </source>
</evidence>
<evidence type="ECO:0000256" key="1">
    <source>
        <dbReference type="ARBA" id="ARBA00023015"/>
    </source>
</evidence>
<feature type="domain" description="HTH tetR-type" evidence="5">
    <location>
        <begin position="9"/>
        <end position="69"/>
    </location>
</feature>
<dbReference type="SUPFAM" id="SSF48498">
    <property type="entry name" value="Tetracyclin repressor-like, C-terminal domain"/>
    <property type="match status" value="1"/>
</dbReference>
<keyword evidence="1" id="KW-0805">Transcription regulation</keyword>
<dbReference type="Pfam" id="PF00440">
    <property type="entry name" value="TetR_N"/>
    <property type="match status" value="1"/>
</dbReference>
<dbReference type="InterPro" id="IPR036271">
    <property type="entry name" value="Tet_transcr_reg_TetR-rel_C_sf"/>
</dbReference>
<evidence type="ECO:0000313" key="6">
    <source>
        <dbReference type="EMBL" id="TCP13143.1"/>
    </source>
</evidence>